<feature type="domain" description="Tip attachment protein J central straight fiber" evidence="2">
    <location>
        <begin position="857"/>
        <end position="986"/>
    </location>
</feature>
<dbReference type="Pfam" id="PF13550">
    <property type="entry name" value="Phage-tail_3"/>
    <property type="match status" value="1"/>
</dbReference>
<dbReference type="Pfam" id="PF24801">
    <property type="entry name" value="FNIII-A_GpJ"/>
    <property type="match status" value="1"/>
</dbReference>
<feature type="domain" description="Tip attachment protein J" evidence="3">
    <location>
        <begin position="346"/>
        <end position="508"/>
    </location>
</feature>
<dbReference type="InterPro" id="IPR055385">
    <property type="entry name" value="GpJ_HDII-ins2"/>
</dbReference>
<sequence>MNLGQPRRIRGAKDSGASQTTPTESPDTLHSTSTAKILDLVSEGEVAGLANGLQSVYFDGTPLMNADGSYNFTGVTVDVRTGTQNQDYISGFPSVENGQSVGVELRADTPWTHAMQNLQLSAVRIGIAVEELEQTNTSTGDVTGYRVAYQISLSTDGGPFNVVVDTAFDGKTTSEYVRTHRIDLPAAESGWVVRVTRTTPNSTSSYVSDTTTIDSVTEVIDAKLRYPMRAVIGTQFDAKQFSSIPARSFDLKGRIISVPSNYDPDTRAYTGTWDGTFKPAWSDCPPWVLYDMLVNDLYGLGDVIDPATIDRYQLYTIAQYCDELVADGLGGQEPRFTCNAYIQTRADALQLLQSIASIFCGVSYWASNNVVTVTDMPRDPVYTYTAANVVDGTFSYVGSSLNTRYTVALVSWNDPANQYQQAVEYVPDDDGIERYGIVQTEISAFGCTSQGQAQRLGRWTLLSSRLEGEVGEISVGLDGVLAMPGQVVEFADPVRAGRRNGGRILAVEGTTITLDKATVVNPGDTFTANLPTGVSERQTVQSVDGRKVTLTAAFSVSPEPQAVWSVASDELGLPQYTVRSVTEQDGIVMKISATRFEPQKFSAIDSGTRIDARPITVVPPSVQPPPTNVRLSSYSVIDQGIARTVMTIAWDAASSAVSYLPEWQKDGGDWVTASSTGALSVDVPSIYQGTYLARVRSVNALQVTSTYAYSTDTVLNGKTSPPPALTSLTASSKVFGIDITWGFPDGAADTQRTELWRASANDQTAAVKVSDLAYPQSDYSMDGLAAGTAFFFWARLVDTSGNIGPWYPSDPNGGVIGQASDDATPILDYLEGQITQTQLAEALLAQIDSGGGAAVLVQQLTTALAAMYTIKTQLTAGGRTVVAGIGVGVENDDGVTESQVLIEADRFAVIESDSADGTTVSTPFVIQGGQVFLSQAFIGKASITSEQIGDYIQSDDFVSGVSGWRIEKTGAFEINGVLGGGRVTLNQTGLFVYNETGVLMVEVGKLS</sequence>
<reference evidence="5 6" key="1">
    <citation type="submission" date="2018-10" db="EMBL/GenBank/DDBJ databases">
        <title>Robbsia sp. DHC34, isolated from soil.</title>
        <authorList>
            <person name="Gao Z.-H."/>
            <person name="Qiu L.-H."/>
        </authorList>
    </citation>
    <scope>NUCLEOTIDE SEQUENCE [LARGE SCALE GENOMIC DNA]</scope>
    <source>
        <strain evidence="5 6">DHC34</strain>
    </source>
</reference>
<dbReference type="OrthoDB" id="109844at2"/>
<evidence type="ECO:0000259" key="2">
    <source>
        <dbReference type="Pfam" id="PF09327"/>
    </source>
</evidence>
<dbReference type="PANTHER" id="PTHR36251:SF2">
    <property type="entry name" value="GIFSY-2 PROPHAGE HOST SPECIFICITY PROTEIN J, PHAGE LAMBDA"/>
    <property type="match status" value="1"/>
</dbReference>
<accession>A0A494X2D6</accession>
<feature type="region of interest" description="Disordered" evidence="1">
    <location>
        <begin position="1"/>
        <end position="31"/>
    </location>
</feature>
<organism evidence="5 6">
    <name type="scientific">Pararobbsia silviterrae</name>
    <dbReference type="NCBI Taxonomy" id="1792498"/>
    <lineage>
        <taxon>Bacteria</taxon>
        <taxon>Pseudomonadati</taxon>
        <taxon>Pseudomonadota</taxon>
        <taxon>Betaproteobacteria</taxon>
        <taxon>Burkholderiales</taxon>
        <taxon>Burkholderiaceae</taxon>
        <taxon>Pararobbsia</taxon>
    </lineage>
</organism>
<dbReference type="Pfam" id="PF09327">
    <property type="entry name" value="Phage_Tail_Tip"/>
    <property type="match status" value="1"/>
</dbReference>
<evidence type="ECO:0000259" key="4">
    <source>
        <dbReference type="Pfam" id="PF24801"/>
    </source>
</evidence>
<dbReference type="InterPro" id="IPR032876">
    <property type="entry name" value="J_dom"/>
</dbReference>
<feature type="compositionally biased region" description="Polar residues" evidence="1">
    <location>
        <begin position="16"/>
        <end position="31"/>
    </location>
</feature>
<evidence type="ECO:0000313" key="5">
    <source>
        <dbReference type="EMBL" id="RKP43791.1"/>
    </source>
</evidence>
<evidence type="ECO:0000313" key="6">
    <source>
        <dbReference type="Proteomes" id="UP000270342"/>
    </source>
</evidence>
<comment type="caution">
    <text evidence="5">The sequence shown here is derived from an EMBL/GenBank/DDBJ whole genome shotgun (WGS) entry which is preliminary data.</text>
</comment>
<name>A0A494X2D6_9BURK</name>
<keyword evidence="6" id="KW-1185">Reference proteome</keyword>
<dbReference type="InterPro" id="IPR053171">
    <property type="entry name" value="Viral_Tip_Attach_Protein"/>
</dbReference>
<dbReference type="EMBL" id="RBZU01000024">
    <property type="protein sequence ID" value="RKP43791.1"/>
    <property type="molecule type" value="Genomic_DNA"/>
</dbReference>
<dbReference type="InterPro" id="IPR015406">
    <property type="entry name" value="GpJ_CSF"/>
</dbReference>
<dbReference type="RefSeq" id="WP_121091490.1">
    <property type="nucleotide sequence ID" value="NZ_RBZU01000024.1"/>
</dbReference>
<evidence type="ECO:0000256" key="1">
    <source>
        <dbReference type="SAM" id="MobiDB-lite"/>
    </source>
</evidence>
<evidence type="ECO:0000259" key="3">
    <source>
        <dbReference type="Pfam" id="PF13550"/>
    </source>
</evidence>
<proteinExistence type="predicted"/>
<gene>
    <name evidence="5" type="ORF">D7S86_28385</name>
</gene>
<dbReference type="AlphaFoldDB" id="A0A494X2D6"/>
<protein>
    <submittedName>
        <fullName evidence="5">Host specificity protein J</fullName>
    </submittedName>
</protein>
<dbReference type="Proteomes" id="UP000270342">
    <property type="component" value="Unassembled WGS sequence"/>
</dbReference>
<feature type="domain" description="Tip attachment protein J HDII-ins2" evidence="4">
    <location>
        <begin position="95"/>
        <end position="222"/>
    </location>
</feature>
<dbReference type="PANTHER" id="PTHR36251">
    <property type="entry name" value="FELS-1 PROPHAGE HOST SPECIFICITY PROTEIN-RELATED"/>
    <property type="match status" value="1"/>
</dbReference>